<dbReference type="EMBL" id="JACGWY010000004">
    <property type="protein sequence ID" value="MBA8817076.1"/>
    <property type="molecule type" value="Genomic_DNA"/>
</dbReference>
<keyword evidence="1" id="KW-0680">Restriction system</keyword>
<dbReference type="InterPro" id="IPR051268">
    <property type="entry name" value="Type-I_R_enzyme_R_subunit"/>
</dbReference>
<proteinExistence type="predicted"/>
<comment type="caution">
    <text evidence="2">The sequence shown here is derived from an EMBL/GenBank/DDBJ whole genome shotgun (WGS) entry which is preliminary data.</text>
</comment>
<organism evidence="2 3">
    <name type="scientific">Microbacterium halimionae</name>
    <dbReference type="NCBI Taxonomy" id="1526413"/>
    <lineage>
        <taxon>Bacteria</taxon>
        <taxon>Bacillati</taxon>
        <taxon>Actinomycetota</taxon>
        <taxon>Actinomycetes</taxon>
        <taxon>Micrococcales</taxon>
        <taxon>Microbacteriaceae</taxon>
        <taxon>Microbacterium</taxon>
    </lineage>
</organism>
<keyword evidence="3" id="KW-1185">Reference proteome</keyword>
<dbReference type="GO" id="GO:0009307">
    <property type="term" value="P:DNA restriction-modification system"/>
    <property type="evidence" value="ECO:0007669"/>
    <property type="project" value="UniProtKB-KW"/>
</dbReference>
<dbReference type="PANTHER" id="PTHR30195:SF15">
    <property type="entry name" value="TYPE I RESTRICTION ENZYME HINDI ENDONUCLEASE SUBUNIT"/>
    <property type="match status" value="1"/>
</dbReference>
<protein>
    <submittedName>
        <fullName evidence="2">Type I site-specific restriction-modification system R (Restriction) subunit</fullName>
    </submittedName>
</protein>
<evidence type="ECO:0000256" key="1">
    <source>
        <dbReference type="ARBA" id="ARBA00022747"/>
    </source>
</evidence>
<evidence type="ECO:0000313" key="2">
    <source>
        <dbReference type="EMBL" id="MBA8817076.1"/>
    </source>
</evidence>
<gene>
    <name evidence="2" type="ORF">FHX48_002170</name>
</gene>
<dbReference type="AlphaFoldDB" id="A0A7W3PMH1"/>
<reference evidence="2 3" key="1">
    <citation type="submission" date="2020-07" db="EMBL/GenBank/DDBJ databases">
        <title>Sequencing the genomes of 1000 actinobacteria strains.</title>
        <authorList>
            <person name="Klenk H.-P."/>
        </authorList>
    </citation>
    <scope>NUCLEOTIDE SEQUENCE [LARGE SCALE GENOMIC DNA]</scope>
    <source>
        <strain evidence="2 3">DSM 27576</strain>
    </source>
</reference>
<accession>A0A7W3PMH1</accession>
<dbReference type="PANTHER" id="PTHR30195">
    <property type="entry name" value="TYPE I SITE-SPECIFIC DEOXYRIBONUCLEASE PROTEIN SUBUNIT M AND R"/>
    <property type="match status" value="1"/>
</dbReference>
<dbReference type="InterPro" id="IPR027417">
    <property type="entry name" value="P-loop_NTPase"/>
</dbReference>
<name>A0A7W3PMH1_9MICO</name>
<evidence type="ECO:0000313" key="3">
    <source>
        <dbReference type="Proteomes" id="UP000526083"/>
    </source>
</evidence>
<sequence>MQAITRVNRTLRDKPGGLIIDYIGLFANLQDALKEYSPSDGHQASVPIEEIVDELLEK</sequence>
<dbReference type="Gene3D" id="3.40.50.300">
    <property type="entry name" value="P-loop containing nucleotide triphosphate hydrolases"/>
    <property type="match status" value="1"/>
</dbReference>
<dbReference type="Proteomes" id="UP000526083">
    <property type="component" value="Unassembled WGS sequence"/>
</dbReference>